<protein>
    <recommendedName>
        <fullName evidence="1">Zn(2)-C6 fungal-type domain-containing protein</fullName>
    </recommendedName>
</protein>
<dbReference type="EMBL" id="JAACJM010000041">
    <property type="protein sequence ID" value="KAF5361295.1"/>
    <property type="molecule type" value="Genomic_DNA"/>
</dbReference>
<accession>A0A8H5LKX1</accession>
<dbReference type="AlphaFoldDB" id="A0A8H5LKX1"/>
<dbReference type="Pfam" id="PF00172">
    <property type="entry name" value="Zn_clus"/>
    <property type="match status" value="1"/>
</dbReference>
<evidence type="ECO:0000313" key="2">
    <source>
        <dbReference type="EMBL" id="KAF5361295.1"/>
    </source>
</evidence>
<dbReference type="CDD" id="cd00067">
    <property type="entry name" value="GAL4"/>
    <property type="match status" value="1"/>
</dbReference>
<evidence type="ECO:0000259" key="1">
    <source>
        <dbReference type="Pfam" id="PF00172"/>
    </source>
</evidence>
<dbReference type="GO" id="GO:0008270">
    <property type="term" value="F:zinc ion binding"/>
    <property type="evidence" value="ECO:0007669"/>
    <property type="project" value="InterPro"/>
</dbReference>
<dbReference type="InterPro" id="IPR001138">
    <property type="entry name" value="Zn2Cys6_DnaBD"/>
</dbReference>
<feature type="domain" description="Zn(2)-C6 fungal-type" evidence="1">
    <location>
        <begin position="4"/>
        <end position="29"/>
    </location>
</feature>
<evidence type="ECO:0000313" key="3">
    <source>
        <dbReference type="Proteomes" id="UP000559256"/>
    </source>
</evidence>
<reference evidence="2 3" key="1">
    <citation type="journal article" date="2020" name="ISME J.">
        <title>Uncovering the hidden diversity of litter-decomposition mechanisms in mushroom-forming fungi.</title>
        <authorList>
            <person name="Floudas D."/>
            <person name="Bentzer J."/>
            <person name="Ahren D."/>
            <person name="Johansson T."/>
            <person name="Persson P."/>
            <person name="Tunlid A."/>
        </authorList>
    </citation>
    <scope>NUCLEOTIDE SEQUENCE [LARGE SCALE GENOMIC DNA]</scope>
    <source>
        <strain evidence="2 3">CBS 291.85</strain>
    </source>
</reference>
<dbReference type="SUPFAM" id="SSF57701">
    <property type="entry name" value="Zn2/Cys6 DNA-binding domain"/>
    <property type="match status" value="1"/>
</dbReference>
<keyword evidence="3" id="KW-1185">Reference proteome</keyword>
<dbReference type="OrthoDB" id="1405595at2759"/>
<comment type="caution">
    <text evidence="2">The sequence shown here is derived from an EMBL/GenBank/DDBJ whole genome shotgun (WGS) entry which is preliminary data.</text>
</comment>
<name>A0A8H5LKX1_9AGAR</name>
<gene>
    <name evidence="2" type="ORF">D9758_010296</name>
</gene>
<dbReference type="Gene3D" id="4.10.240.10">
    <property type="entry name" value="Zn(2)-C6 fungal-type DNA-binding domain"/>
    <property type="match status" value="1"/>
</dbReference>
<dbReference type="Proteomes" id="UP000559256">
    <property type="component" value="Unassembled WGS sequence"/>
</dbReference>
<dbReference type="GO" id="GO:0000981">
    <property type="term" value="F:DNA-binding transcription factor activity, RNA polymerase II-specific"/>
    <property type="evidence" value="ECO:0007669"/>
    <property type="project" value="InterPro"/>
</dbReference>
<dbReference type="InterPro" id="IPR036864">
    <property type="entry name" value="Zn2-C6_fun-type_DNA-bd_sf"/>
</dbReference>
<organism evidence="2 3">
    <name type="scientific">Tetrapyrgos nigripes</name>
    <dbReference type="NCBI Taxonomy" id="182062"/>
    <lineage>
        <taxon>Eukaryota</taxon>
        <taxon>Fungi</taxon>
        <taxon>Dikarya</taxon>
        <taxon>Basidiomycota</taxon>
        <taxon>Agaricomycotina</taxon>
        <taxon>Agaricomycetes</taxon>
        <taxon>Agaricomycetidae</taxon>
        <taxon>Agaricales</taxon>
        <taxon>Marasmiineae</taxon>
        <taxon>Marasmiaceae</taxon>
        <taxon>Tetrapyrgos</taxon>
    </lineage>
</organism>
<proteinExistence type="predicted"/>
<sequence>MPESKIKCDLNYPCSKCSLRGRHCIYINDPKISRQKKLAAATKDEPRHKTIVGPQANSSEIPSTFMSVFPSKMENPFSHSPPPYQAPDAWTSCYIQSNYDSSFGRRRSVLPGLGPSTDTGVGNCGFLGSPSASSSSSDIWVSSDGGGAASSYNHETIVEFPSIVEASCFDQSDTSASLDPTQDGYAFIGYQHPDVIGDSTCLDQTEVSLMQPLVDSCTSEGEGSQFFALHPTCSRMVYGVEACSPQGVSPNFY</sequence>